<feature type="region of interest" description="Disordered" evidence="1">
    <location>
        <begin position="1"/>
        <end position="29"/>
    </location>
</feature>
<dbReference type="AlphaFoldDB" id="A0A090IWC3"/>
<dbReference type="EMBL" id="CCRF01000070">
    <property type="protein sequence ID" value="CEE02351.1"/>
    <property type="molecule type" value="Genomic_DNA"/>
</dbReference>
<gene>
    <name evidence="2" type="ORF">BT1A1_2533</name>
</gene>
<name>A0A090IWC3_9BACI</name>
<sequence>MTTRTDLVVKKVGFQPQNGDENEFRRQKK</sequence>
<keyword evidence="3" id="KW-1185">Reference proteome</keyword>
<protein>
    <submittedName>
        <fullName evidence="2">Uncharacterized protein</fullName>
    </submittedName>
</protein>
<organism evidence="2 3">
    <name type="scientific">Caldibacillus thermoamylovorans</name>
    <dbReference type="NCBI Taxonomy" id="35841"/>
    <lineage>
        <taxon>Bacteria</taxon>
        <taxon>Bacillati</taxon>
        <taxon>Bacillota</taxon>
        <taxon>Bacilli</taxon>
        <taxon>Bacillales</taxon>
        <taxon>Bacillaceae</taxon>
        <taxon>Caldibacillus</taxon>
    </lineage>
</organism>
<dbReference type="Proteomes" id="UP000040576">
    <property type="component" value="Unassembled WGS sequence"/>
</dbReference>
<evidence type="ECO:0000313" key="3">
    <source>
        <dbReference type="Proteomes" id="UP000040576"/>
    </source>
</evidence>
<proteinExistence type="predicted"/>
<evidence type="ECO:0000256" key="1">
    <source>
        <dbReference type="SAM" id="MobiDB-lite"/>
    </source>
</evidence>
<evidence type="ECO:0000313" key="2">
    <source>
        <dbReference type="EMBL" id="CEE02351.1"/>
    </source>
</evidence>
<accession>A0A090IWC3</accession>
<reference evidence="2 3" key="1">
    <citation type="submission" date="2014-07" db="EMBL/GenBank/DDBJ databases">
        <authorList>
            <person name="Wibberg Daniel"/>
        </authorList>
    </citation>
    <scope>NUCLEOTIDE SEQUENCE [LARGE SCALE GENOMIC DNA]</scope>
</reference>